<keyword evidence="3" id="KW-1185">Reference proteome</keyword>
<dbReference type="Gene3D" id="3.20.20.80">
    <property type="entry name" value="Glycosidases"/>
    <property type="match status" value="1"/>
</dbReference>
<gene>
    <name evidence="2" type="ORF">GS399_14885</name>
</gene>
<protein>
    <submittedName>
        <fullName evidence="2">Cellulase family glycosylhydrolase</fullName>
    </submittedName>
</protein>
<organism evidence="2 3">
    <name type="scientific">Hufsiella arboris</name>
    <dbReference type="NCBI Taxonomy" id="2695275"/>
    <lineage>
        <taxon>Bacteria</taxon>
        <taxon>Pseudomonadati</taxon>
        <taxon>Bacteroidota</taxon>
        <taxon>Sphingobacteriia</taxon>
        <taxon>Sphingobacteriales</taxon>
        <taxon>Sphingobacteriaceae</taxon>
        <taxon>Hufsiella</taxon>
    </lineage>
</organism>
<keyword evidence="2" id="KW-0378">Hydrolase</keyword>
<evidence type="ECO:0000313" key="3">
    <source>
        <dbReference type="Proteomes" id="UP000466586"/>
    </source>
</evidence>
<dbReference type="Proteomes" id="UP000466586">
    <property type="component" value="Unassembled WGS sequence"/>
</dbReference>
<proteinExistence type="predicted"/>
<dbReference type="SUPFAM" id="SSF51445">
    <property type="entry name" value="(Trans)glycosidases"/>
    <property type="match status" value="1"/>
</dbReference>
<dbReference type="InterPro" id="IPR017853">
    <property type="entry name" value="GH"/>
</dbReference>
<dbReference type="GO" id="GO:0005975">
    <property type="term" value="P:carbohydrate metabolic process"/>
    <property type="evidence" value="ECO:0007669"/>
    <property type="project" value="InterPro"/>
</dbReference>
<dbReference type="InterPro" id="IPR006103">
    <property type="entry name" value="Glyco_hydro_2_cat"/>
</dbReference>
<dbReference type="AlphaFoldDB" id="A0A7K1YD09"/>
<evidence type="ECO:0000259" key="1">
    <source>
        <dbReference type="Pfam" id="PF02836"/>
    </source>
</evidence>
<comment type="caution">
    <text evidence="2">The sequence shown here is derived from an EMBL/GenBank/DDBJ whole genome shotgun (WGS) entry which is preliminary data.</text>
</comment>
<dbReference type="RefSeq" id="WP_160845440.1">
    <property type="nucleotide sequence ID" value="NZ_WVHT01000007.1"/>
</dbReference>
<feature type="domain" description="Glycoside hydrolase family 2 catalytic" evidence="1">
    <location>
        <begin position="173"/>
        <end position="288"/>
    </location>
</feature>
<dbReference type="GO" id="GO:0004553">
    <property type="term" value="F:hydrolase activity, hydrolyzing O-glycosyl compounds"/>
    <property type="evidence" value="ECO:0007669"/>
    <property type="project" value="InterPro"/>
</dbReference>
<sequence>MQKSQNQSWLIKIAIFTLIIIAFSLDSRAQTAQKWPEKKAWDWYNKQPWYCGFNYIPAYAINYTAMWDKTTFDPKAIDRELALAEQSGMNSLRAVLQYAVYEDDPAYFLKTLDTFMALCYKHHIKFIPALFDDCSFGIKSDPVVGKQPEPLKGWYAWAWSPSPGHSMVTDSTTYPKLEKYVRDIINHHKNDERILFWDLYNEPTNGGLGSATFPLLKKVIVWARSINPDQPLSIGMFDQNPRLNEIIINNSDIITFHDYGNKETVTRAVEKFQKLNRPLINTEWMNRPFGSTVSEILPIFYQYKIGCNLWGLVNGKTQTDLPWGHRPGDPPQDLWQHDLYHGDFKPYKPSEIDTIKEYIDRSEKKEYIELHKHQ</sequence>
<reference evidence="2 3" key="1">
    <citation type="submission" date="2019-11" db="EMBL/GenBank/DDBJ databases">
        <title>Pedobacter sp. HMF7647 Genome sequencing and assembly.</title>
        <authorList>
            <person name="Kang H."/>
            <person name="Kim H."/>
            <person name="Joh K."/>
        </authorList>
    </citation>
    <scope>NUCLEOTIDE SEQUENCE [LARGE SCALE GENOMIC DNA]</scope>
    <source>
        <strain evidence="2 3">HMF7647</strain>
    </source>
</reference>
<name>A0A7K1YD09_9SPHI</name>
<evidence type="ECO:0000313" key="2">
    <source>
        <dbReference type="EMBL" id="MXV52261.1"/>
    </source>
</evidence>
<dbReference type="EMBL" id="WVHT01000007">
    <property type="protein sequence ID" value="MXV52261.1"/>
    <property type="molecule type" value="Genomic_DNA"/>
</dbReference>
<dbReference type="Pfam" id="PF02836">
    <property type="entry name" value="Glyco_hydro_2_C"/>
    <property type="match status" value="1"/>
</dbReference>
<accession>A0A7K1YD09</accession>